<evidence type="ECO:0000256" key="3">
    <source>
        <dbReference type="ARBA" id="ARBA00022679"/>
    </source>
</evidence>
<sequence length="405" mass="43919">MIADRLRPAWKGLTRLLGAFGIYGLIMWPLAGWLAYDLIAAELANLDGIRINASTVIGRDFVNIWHGGAEVLRSGAAGIYDRPEYRRTLEAAIGARGIYAYSYPPHMLLFSVPFGLLGYVPALILWQLGGLILLWHAARPWLRDVELPGVAVLLLSGTIVNLWAAHFGFLTSALALYGWRAAGSNARIAGLSFALMSVKPHMGILVPVILAMKRDVATMFWATLGVLALALLSVCAFGISAWQTWLGSTLAFQASLMADAPGREFIFMMPTVGRALQALTGDAALIALGQLISALFAIGVVVWAWRRNVGIRDLGLLSFAATALILPYFFNYDLIAFSLVALICAVRWRLGWYAPERLVYGAAFLVPLAQAPLAHMGIWLSPLAIAALLASAGWRMGRDADREAT</sequence>
<dbReference type="InterPro" id="IPR018584">
    <property type="entry name" value="GT87"/>
</dbReference>
<evidence type="ECO:0000313" key="9">
    <source>
        <dbReference type="EMBL" id="RJF93694.1"/>
    </source>
</evidence>
<feature type="transmembrane region" description="Helical" evidence="8">
    <location>
        <begin position="116"/>
        <end position="138"/>
    </location>
</feature>
<dbReference type="OrthoDB" id="7679563at2"/>
<evidence type="ECO:0000256" key="8">
    <source>
        <dbReference type="SAM" id="Phobius"/>
    </source>
</evidence>
<keyword evidence="4 8" id="KW-0812">Transmembrane</keyword>
<feature type="transmembrane region" description="Helical" evidence="8">
    <location>
        <begin position="219"/>
        <end position="239"/>
    </location>
</feature>
<feature type="transmembrane region" description="Helical" evidence="8">
    <location>
        <begin position="12"/>
        <end position="36"/>
    </location>
</feature>
<dbReference type="RefSeq" id="WP_119760080.1">
    <property type="nucleotide sequence ID" value="NZ_QYUM01000002.1"/>
</dbReference>
<comment type="caution">
    <text evidence="9">The sequence shown here is derived from an EMBL/GenBank/DDBJ whole genome shotgun (WGS) entry which is preliminary data.</text>
</comment>
<evidence type="ECO:0000256" key="6">
    <source>
        <dbReference type="ARBA" id="ARBA00023136"/>
    </source>
</evidence>
<gene>
    <name evidence="9" type="ORF">D3876_05175</name>
</gene>
<evidence type="ECO:0000256" key="1">
    <source>
        <dbReference type="ARBA" id="ARBA00004651"/>
    </source>
</evidence>
<accession>A0A418WR04</accession>
<keyword evidence="2" id="KW-1003">Cell membrane</keyword>
<protein>
    <submittedName>
        <fullName evidence="9">DUF2029 domain-containing protein</fullName>
    </submittedName>
</protein>
<feature type="transmembrane region" description="Helical" evidence="8">
    <location>
        <begin position="188"/>
        <end position="212"/>
    </location>
</feature>
<name>A0A418WR04_9SPHN</name>
<feature type="transmembrane region" description="Helical" evidence="8">
    <location>
        <begin position="283"/>
        <end position="305"/>
    </location>
</feature>
<organism evidence="9 10">
    <name type="scientific">Sphingomonas cavernae</name>
    <dbReference type="NCBI Taxonomy" id="2320861"/>
    <lineage>
        <taxon>Bacteria</taxon>
        <taxon>Pseudomonadati</taxon>
        <taxon>Pseudomonadota</taxon>
        <taxon>Alphaproteobacteria</taxon>
        <taxon>Sphingomonadales</taxon>
        <taxon>Sphingomonadaceae</taxon>
        <taxon>Sphingomonas</taxon>
    </lineage>
</organism>
<dbReference type="GO" id="GO:0016758">
    <property type="term" value="F:hexosyltransferase activity"/>
    <property type="evidence" value="ECO:0007669"/>
    <property type="project" value="InterPro"/>
</dbReference>
<dbReference type="Proteomes" id="UP000286100">
    <property type="component" value="Unassembled WGS sequence"/>
</dbReference>
<evidence type="ECO:0000256" key="7">
    <source>
        <dbReference type="ARBA" id="ARBA00024033"/>
    </source>
</evidence>
<feature type="transmembrane region" description="Helical" evidence="8">
    <location>
        <begin position="325"/>
        <end position="346"/>
    </location>
</feature>
<dbReference type="EMBL" id="QYUM01000002">
    <property type="protein sequence ID" value="RJF93694.1"/>
    <property type="molecule type" value="Genomic_DNA"/>
</dbReference>
<evidence type="ECO:0000256" key="5">
    <source>
        <dbReference type="ARBA" id="ARBA00022989"/>
    </source>
</evidence>
<reference evidence="9 10" key="1">
    <citation type="submission" date="2018-09" db="EMBL/GenBank/DDBJ databases">
        <authorList>
            <person name="Zhu H."/>
        </authorList>
    </citation>
    <scope>NUCLEOTIDE SEQUENCE [LARGE SCALE GENOMIC DNA]</scope>
    <source>
        <strain evidence="9 10">K2R01-6</strain>
    </source>
</reference>
<keyword evidence="3" id="KW-0808">Transferase</keyword>
<feature type="transmembrane region" description="Helical" evidence="8">
    <location>
        <begin position="150"/>
        <end position="176"/>
    </location>
</feature>
<comment type="similarity">
    <text evidence="7">Belongs to the glycosyltransferase 87 family.</text>
</comment>
<comment type="subcellular location">
    <subcellularLocation>
        <location evidence="1">Cell membrane</location>
        <topology evidence="1">Multi-pass membrane protein</topology>
    </subcellularLocation>
</comment>
<keyword evidence="5 8" id="KW-1133">Transmembrane helix</keyword>
<dbReference type="AlphaFoldDB" id="A0A418WR04"/>
<evidence type="ECO:0000256" key="2">
    <source>
        <dbReference type="ARBA" id="ARBA00022475"/>
    </source>
</evidence>
<dbReference type="Pfam" id="PF09594">
    <property type="entry name" value="GT87"/>
    <property type="match status" value="1"/>
</dbReference>
<keyword evidence="10" id="KW-1185">Reference proteome</keyword>
<feature type="transmembrane region" description="Helical" evidence="8">
    <location>
        <begin position="379"/>
        <end position="397"/>
    </location>
</feature>
<proteinExistence type="inferred from homology"/>
<evidence type="ECO:0000256" key="4">
    <source>
        <dbReference type="ARBA" id="ARBA00022692"/>
    </source>
</evidence>
<keyword evidence="6 8" id="KW-0472">Membrane</keyword>
<dbReference type="GO" id="GO:0005886">
    <property type="term" value="C:plasma membrane"/>
    <property type="evidence" value="ECO:0007669"/>
    <property type="project" value="UniProtKB-SubCell"/>
</dbReference>
<evidence type="ECO:0000313" key="10">
    <source>
        <dbReference type="Proteomes" id="UP000286100"/>
    </source>
</evidence>